<dbReference type="Proteomes" id="UP001054945">
    <property type="component" value="Unassembled WGS sequence"/>
</dbReference>
<evidence type="ECO:0000313" key="1">
    <source>
        <dbReference type="EMBL" id="GIX87873.1"/>
    </source>
</evidence>
<dbReference type="AlphaFoldDB" id="A0AAV4NVT0"/>
<comment type="caution">
    <text evidence="1">The sequence shown here is derived from an EMBL/GenBank/DDBJ whole genome shotgun (WGS) entry which is preliminary data.</text>
</comment>
<accession>A0AAV4NVT0</accession>
<organism evidence="1 2">
    <name type="scientific">Caerostris extrusa</name>
    <name type="common">Bark spider</name>
    <name type="synonym">Caerostris bankana</name>
    <dbReference type="NCBI Taxonomy" id="172846"/>
    <lineage>
        <taxon>Eukaryota</taxon>
        <taxon>Metazoa</taxon>
        <taxon>Ecdysozoa</taxon>
        <taxon>Arthropoda</taxon>
        <taxon>Chelicerata</taxon>
        <taxon>Arachnida</taxon>
        <taxon>Araneae</taxon>
        <taxon>Araneomorphae</taxon>
        <taxon>Entelegynae</taxon>
        <taxon>Araneoidea</taxon>
        <taxon>Araneidae</taxon>
        <taxon>Caerostris</taxon>
    </lineage>
</organism>
<protein>
    <submittedName>
        <fullName evidence="1">Uncharacterized protein</fullName>
    </submittedName>
</protein>
<name>A0AAV4NVT0_CAEEX</name>
<keyword evidence="2" id="KW-1185">Reference proteome</keyword>
<gene>
    <name evidence="1" type="ORF">CEXT_603691</name>
</gene>
<reference evidence="1 2" key="1">
    <citation type="submission" date="2021-06" db="EMBL/GenBank/DDBJ databases">
        <title>Caerostris extrusa draft genome.</title>
        <authorList>
            <person name="Kono N."/>
            <person name="Arakawa K."/>
        </authorList>
    </citation>
    <scope>NUCLEOTIDE SEQUENCE [LARGE SCALE GENOMIC DNA]</scope>
</reference>
<sequence>MVVEDSSCCRSILPTFHMVEIFTGAMAFGANGRNLLPCLSANMENDANRHLLVPLKVSTTPSQYQNEKMTPAADG</sequence>
<dbReference type="EMBL" id="BPLR01003717">
    <property type="protein sequence ID" value="GIX87873.1"/>
    <property type="molecule type" value="Genomic_DNA"/>
</dbReference>
<evidence type="ECO:0000313" key="2">
    <source>
        <dbReference type="Proteomes" id="UP001054945"/>
    </source>
</evidence>
<proteinExistence type="predicted"/>